<evidence type="ECO:0000313" key="2">
    <source>
        <dbReference type="Proteomes" id="UP000254919"/>
    </source>
</evidence>
<sequence>MSKTRNQTPQDGRKPVLLIAIGRQRVGKTTFLNAVGQYFKERGADLRLWNADQANSTHTLNRFDGEAVSAPQGGAEDTMAWIEGRMMEQIEQRYDAILDVGGGETALTQLAEETQLVEQLEAAGIRPVAVHLLGSEFADLDYLNNCAGEGMFSPEATLLVLNRGLLKSGRNAEFAFGKIYEHETFKAAMKKGAEVVMMPALSCMAQVTDRGLSFSDAANGKQVAGFPPTSIFDRSRVATWWQKAMPAFFGEINPDWLPRLPVATPAPAEAAE</sequence>
<dbReference type="EMBL" id="UGVN01000003">
    <property type="protein sequence ID" value="SUE95677.1"/>
    <property type="molecule type" value="Genomic_DNA"/>
</dbReference>
<reference evidence="1 2" key="1">
    <citation type="submission" date="2018-06" db="EMBL/GenBank/DDBJ databases">
        <authorList>
            <consortium name="Pathogen Informatics"/>
            <person name="Doyle S."/>
        </authorList>
    </citation>
    <scope>NUCLEOTIDE SEQUENCE [LARGE SCALE GENOMIC DNA]</scope>
    <source>
        <strain evidence="1 2">NCTC13291</strain>
    </source>
</reference>
<proteinExistence type="predicted"/>
<dbReference type="RefSeq" id="WP_027297334.1">
    <property type="nucleotide sequence ID" value="NZ_CBCSHT010000086.1"/>
</dbReference>
<protein>
    <submittedName>
        <fullName evidence="1">Uncharacterized protein</fullName>
    </submittedName>
</protein>
<dbReference type="Proteomes" id="UP000254919">
    <property type="component" value="Unassembled WGS sequence"/>
</dbReference>
<dbReference type="GeneID" id="99631735"/>
<name>A0A379PL52_9PROT</name>
<evidence type="ECO:0000313" key="1">
    <source>
        <dbReference type="EMBL" id="SUE95677.1"/>
    </source>
</evidence>
<accession>A0A379PL52</accession>
<dbReference type="SUPFAM" id="SSF52540">
    <property type="entry name" value="P-loop containing nucleoside triphosphate hydrolases"/>
    <property type="match status" value="1"/>
</dbReference>
<organism evidence="1 2">
    <name type="scientific">Roseomonas mucosa</name>
    <dbReference type="NCBI Taxonomy" id="207340"/>
    <lineage>
        <taxon>Bacteria</taxon>
        <taxon>Pseudomonadati</taxon>
        <taxon>Pseudomonadota</taxon>
        <taxon>Alphaproteobacteria</taxon>
        <taxon>Acetobacterales</taxon>
        <taxon>Roseomonadaceae</taxon>
        <taxon>Roseomonas</taxon>
    </lineage>
</organism>
<gene>
    <name evidence="1" type="ORF">NCTC13291_04565</name>
</gene>
<dbReference type="AlphaFoldDB" id="A0A379PL52"/>
<dbReference type="InterPro" id="IPR027417">
    <property type="entry name" value="P-loop_NTPase"/>
</dbReference>